<dbReference type="RefSeq" id="WP_126576086.1">
    <property type="nucleotide sequence ID" value="NZ_RXZH01000152.1"/>
</dbReference>
<name>A0A432CT16_9VIBR</name>
<organism evidence="2 3">
    <name type="scientific">Vibrio aquaticus</name>
    <dbReference type="NCBI Taxonomy" id="2496559"/>
    <lineage>
        <taxon>Bacteria</taxon>
        <taxon>Pseudomonadati</taxon>
        <taxon>Pseudomonadota</taxon>
        <taxon>Gammaproteobacteria</taxon>
        <taxon>Vibrionales</taxon>
        <taxon>Vibrionaceae</taxon>
        <taxon>Vibrio</taxon>
    </lineage>
</organism>
<dbReference type="Pfam" id="PF08570">
    <property type="entry name" value="DUF1761"/>
    <property type="match status" value="1"/>
</dbReference>
<feature type="transmembrane region" description="Helical" evidence="1">
    <location>
        <begin position="82"/>
        <end position="102"/>
    </location>
</feature>
<comment type="caution">
    <text evidence="2">The sequence shown here is derived from an EMBL/GenBank/DDBJ whole genome shotgun (WGS) entry which is preliminary data.</text>
</comment>
<accession>A0A432CT16</accession>
<keyword evidence="1" id="KW-0472">Membrane</keyword>
<evidence type="ECO:0000313" key="2">
    <source>
        <dbReference type="EMBL" id="RTZ12132.1"/>
    </source>
</evidence>
<evidence type="ECO:0000256" key="1">
    <source>
        <dbReference type="SAM" id="Phobius"/>
    </source>
</evidence>
<dbReference type="EMBL" id="RXZH01000152">
    <property type="protein sequence ID" value="RTZ12132.1"/>
    <property type="molecule type" value="Genomic_DNA"/>
</dbReference>
<keyword evidence="1" id="KW-1133">Transmembrane helix</keyword>
<dbReference type="InterPro" id="IPR013879">
    <property type="entry name" value="DUF1761"/>
</dbReference>
<protein>
    <submittedName>
        <fullName evidence="2">DUF1761 family protein</fullName>
    </submittedName>
</protein>
<dbReference type="Proteomes" id="UP000268973">
    <property type="component" value="Unassembled WGS sequence"/>
</dbReference>
<dbReference type="AlphaFoldDB" id="A0A432CT16"/>
<gene>
    <name evidence="2" type="ORF">EJ063_20675</name>
</gene>
<feature type="transmembrane region" description="Helical" evidence="1">
    <location>
        <begin position="50"/>
        <end position="70"/>
    </location>
</feature>
<keyword evidence="3" id="KW-1185">Reference proteome</keyword>
<sequence>MPKIAFHWPSLIASAIAIYVVGFLLYGLIFEEAWLVWSGYRAETLAAESWRMALSPIMPVLLAAGIGWVLHWCKPADLGAALGLGGLVWLLLLLPTRLYAWVYGPQPLGLLLLDGGHLLADALLAAAIQQAWPKKAQ</sequence>
<feature type="transmembrane region" description="Helical" evidence="1">
    <location>
        <begin position="12"/>
        <end position="30"/>
    </location>
</feature>
<evidence type="ECO:0000313" key="3">
    <source>
        <dbReference type="Proteomes" id="UP000268973"/>
    </source>
</evidence>
<reference evidence="2 3" key="1">
    <citation type="submission" date="2018-12" db="EMBL/GenBank/DDBJ databases">
        <title>Vibrio sp. isolated from China Sea.</title>
        <authorList>
            <person name="Li Y."/>
        </authorList>
    </citation>
    <scope>NUCLEOTIDE SEQUENCE [LARGE SCALE GENOMIC DNA]</scope>
    <source>
        <strain evidence="2 3">BEI207</strain>
    </source>
</reference>
<keyword evidence="1" id="KW-0812">Transmembrane</keyword>
<proteinExistence type="predicted"/>